<dbReference type="STRING" id="1301098.PKB_0148"/>
<keyword evidence="8" id="KW-1185">Reference proteome</keyword>
<dbReference type="OrthoDB" id="9778870at2"/>
<gene>
    <name evidence="7" type="primary">rfbb1</name>
    <name evidence="7" type="ORF">PKB_0148</name>
</gene>
<evidence type="ECO:0000256" key="3">
    <source>
        <dbReference type="ARBA" id="ARBA00022741"/>
    </source>
</evidence>
<accession>A0A024HAI8</accession>
<name>A0A024HAI8_PSEKB</name>
<evidence type="ECO:0000259" key="6">
    <source>
        <dbReference type="PROSITE" id="PS50893"/>
    </source>
</evidence>
<keyword evidence="5" id="KW-0175">Coiled coil</keyword>
<reference evidence="7 8" key="1">
    <citation type="submission" date="2013-03" db="EMBL/GenBank/DDBJ databases">
        <authorList>
            <person name="Linke B."/>
        </authorList>
    </citation>
    <scope>NUCLEOTIDE SEQUENCE [LARGE SCALE GENOMIC DNA]</scope>
    <source>
        <strain evidence="7 8">B13</strain>
    </source>
</reference>
<evidence type="ECO:0000256" key="5">
    <source>
        <dbReference type="SAM" id="Coils"/>
    </source>
</evidence>
<dbReference type="InterPro" id="IPR003439">
    <property type="entry name" value="ABC_transporter-like_ATP-bd"/>
</dbReference>
<dbReference type="InterPro" id="IPR027417">
    <property type="entry name" value="P-loop_NTPase"/>
</dbReference>
<dbReference type="InterPro" id="IPR015860">
    <property type="entry name" value="ABC_transpr_TagH-like"/>
</dbReference>
<dbReference type="GO" id="GO:0140359">
    <property type="term" value="F:ABC-type transporter activity"/>
    <property type="evidence" value="ECO:0007669"/>
    <property type="project" value="InterPro"/>
</dbReference>
<dbReference type="CDD" id="cd03220">
    <property type="entry name" value="ABC_KpsT_Wzt"/>
    <property type="match status" value="1"/>
</dbReference>
<comment type="similarity">
    <text evidence="1">Belongs to the ABC transporter superfamily.</text>
</comment>
<feature type="domain" description="ABC transporter" evidence="6">
    <location>
        <begin position="7"/>
        <end position="236"/>
    </location>
</feature>
<dbReference type="Pfam" id="PF00005">
    <property type="entry name" value="ABC_tran"/>
    <property type="match status" value="1"/>
</dbReference>
<dbReference type="EMBL" id="HG322950">
    <property type="protein sequence ID" value="CDF81527.1"/>
    <property type="molecule type" value="Genomic_DNA"/>
</dbReference>
<dbReference type="PROSITE" id="PS50893">
    <property type="entry name" value="ABC_TRANSPORTER_2"/>
    <property type="match status" value="1"/>
</dbReference>
<dbReference type="eggNOG" id="COG1134">
    <property type="taxonomic scope" value="Bacteria"/>
</dbReference>
<protein>
    <submittedName>
        <fullName evidence="7">O-antigen export system ATP-binding protein RfbB</fullName>
    </submittedName>
</protein>
<proteinExistence type="inferred from homology"/>
<reference evidence="7 8" key="2">
    <citation type="submission" date="2014-05" db="EMBL/GenBank/DDBJ databases">
        <title>Genome sequence of the 3-chlorobenzoate degrading bacterium Pseudomonas knackmussii B13 shows multiple evidence for horizontal gene transfer.</title>
        <authorList>
            <person name="Miyazaki R."/>
            <person name="Bertelli C."/>
            <person name="Falquet L."/>
            <person name="Robinson-Rechavi M."/>
            <person name="Gharib W."/>
            <person name="Roy S."/>
            <person name="Van der Meer J.R."/>
        </authorList>
    </citation>
    <scope>NUCLEOTIDE SEQUENCE [LARGE SCALE GENOMIC DNA]</scope>
    <source>
        <strain evidence="7 8">B13</strain>
    </source>
</reference>
<evidence type="ECO:0000256" key="1">
    <source>
        <dbReference type="ARBA" id="ARBA00005417"/>
    </source>
</evidence>
<keyword evidence="2" id="KW-0813">Transport</keyword>
<dbReference type="GO" id="GO:0016887">
    <property type="term" value="F:ATP hydrolysis activity"/>
    <property type="evidence" value="ECO:0007669"/>
    <property type="project" value="InterPro"/>
</dbReference>
<sequence length="256" mass="28597">MSSEVILRAENIGLSYRQRVGMLRYESFWALKDVSFDLYEGETLGVIGNNGAGKSTLLRLIAGIVDPDRGSLQRRKRLNASLLALNVGFKPELSGRDNVVISGLLLGMTREQIRRQMDDIYEFSELGEFFERPVGTYSTGMRARLGFAVAIHADPDILLIDEVLGVGDQSFREKSHAAMKRKIEQGKTVILVSHSMEAIRGLCHRALWIERGKSIVCGEVNYVLDGYQETVRIAVREMQKAERLLKAAQAEAPPQT</sequence>
<dbReference type="SMART" id="SM00382">
    <property type="entry name" value="AAA"/>
    <property type="match status" value="1"/>
</dbReference>
<dbReference type="PANTHER" id="PTHR46743">
    <property type="entry name" value="TEICHOIC ACIDS EXPORT ATP-BINDING PROTEIN TAGH"/>
    <property type="match status" value="1"/>
</dbReference>
<dbReference type="KEGG" id="pkc:PKB_0148"/>
<organism evidence="7 8">
    <name type="scientific">Pseudomonas knackmussii (strain DSM 6978 / CCUG 54928 / LMG 23759 / B13)</name>
    <dbReference type="NCBI Taxonomy" id="1301098"/>
    <lineage>
        <taxon>Bacteria</taxon>
        <taxon>Pseudomonadati</taxon>
        <taxon>Pseudomonadota</taxon>
        <taxon>Gammaproteobacteria</taxon>
        <taxon>Pseudomonadales</taxon>
        <taxon>Pseudomonadaceae</taxon>
        <taxon>Pseudomonas</taxon>
    </lineage>
</organism>
<feature type="coiled-coil region" evidence="5">
    <location>
        <begin position="224"/>
        <end position="251"/>
    </location>
</feature>
<dbReference type="InterPro" id="IPR050683">
    <property type="entry name" value="Bact_Polysacc_Export_ATP-bd"/>
</dbReference>
<keyword evidence="4 7" id="KW-0067">ATP-binding</keyword>
<evidence type="ECO:0000256" key="4">
    <source>
        <dbReference type="ARBA" id="ARBA00022840"/>
    </source>
</evidence>
<evidence type="ECO:0000313" key="8">
    <source>
        <dbReference type="Proteomes" id="UP000025241"/>
    </source>
</evidence>
<dbReference type="SUPFAM" id="SSF52540">
    <property type="entry name" value="P-loop containing nucleoside triphosphate hydrolases"/>
    <property type="match status" value="1"/>
</dbReference>
<dbReference type="PATRIC" id="fig|1301098.3.peg.153"/>
<dbReference type="InterPro" id="IPR003593">
    <property type="entry name" value="AAA+_ATPase"/>
</dbReference>
<dbReference type="RefSeq" id="WP_043248178.1">
    <property type="nucleotide sequence ID" value="NZ_HG322950.1"/>
</dbReference>
<dbReference type="Gene3D" id="3.40.50.300">
    <property type="entry name" value="P-loop containing nucleotide triphosphate hydrolases"/>
    <property type="match status" value="1"/>
</dbReference>
<dbReference type="HOGENOM" id="CLU_000604_1_2_6"/>
<evidence type="ECO:0000313" key="7">
    <source>
        <dbReference type="EMBL" id="CDF81527.1"/>
    </source>
</evidence>
<keyword evidence="3" id="KW-0547">Nucleotide-binding</keyword>
<dbReference type="Proteomes" id="UP000025241">
    <property type="component" value="Chromosome I"/>
</dbReference>
<dbReference type="AlphaFoldDB" id="A0A024HAI8"/>
<dbReference type="GO" id="GO:0005524">
    <property type="term" value="F:ATP binding"/>
    <property type="evidence" value="ECO:0007669"/>
    <property type="project" value="UniProtKB-KW"/>
</dbReference>
<evidence type="ECO:0000256" key="2">
    <source>
        <dbReference type="ARBA" id="ARBA00022448"/>
    </source>
</evidence>
<dbReference type="GO" id="GO:0016020">
    <property type="term" value="C:membrane"/>
    <property type="evidence" value="ECO:0007669"/>
    <property type="project" value="InterPro"/>
</dbReference>
<dbReference type="PANTHER" id="PTHR46743:SF2">
    <property type="entry name" value="TEICHOIC ACIDS EXPORT ATP-BINDING PROTEIN TAGH"/>
    <property type="match status" value="1"/>
</dbReference>